<dbReference type="PIRSF" id="PIRSF000371">
    <property type="entry name" value="PFL_act_enz"/>
    <property type="match status" value="1"/>
</dbReference>
<dbReference type="GO" id="GO:0016829">
    <property type="term" value="F:lyase activity"/>
    <property type="evidence" value="ECO:0007669"/>
    <property type="project" value="UniProtKB-KW"/>
</dbReference>
<dbReference type="PROSITE" id="PS51918">
    <property type="entry name" value="RADICAL_SAM"/>
    <property type="match status" value="1"/>
</dbReference>
<evidence type="ECO:0000259" key="10">
    <source>
        <dbReference type="PROSITE" id="PS51379"/>
    </source>
</evidence>
<evidence type="ECO:0000256" key="8">
    <source>
        <dbReference type="ARBA" id="ARBA00023004"/>
    </source>
</evidence>
<comment type="cofactor">
    <cofactor evidence="1">
        <name>[4Fe-4S] cluster</name>
        <dbReference type="ChEBI" id="CHEBI:49883"/>
    </cofactor>
</comment>
<dbReference type="GO" id="GO:0046872">
    <property type="term" value="F:metal ion binding"/>
    <property type="evidence" value="ECO:0007669"/>
    <property type="project" value="UniProtKB-KW"/>
</dbReference>
<keyword evidence="13" id="KW-1185">Reference proteome</keyword>
<accession>Q6AIS5</accession>
<dbReference type="GO" id="GO:0016491">
    <property type="term" value="F:oxidoreductase activity"/>
    <property type="evidence" value="ECO:0007669"/>
    <property type="project" value="UniProtKB-KW"/>
</dbReference>
<evidence type="ECO:0000256" key="1">
    <source>
        <dbReference type="ARBA" id="ARBA00001966"/>
    </source>
</evidence>
<dbReference type="NCBIfam" id="TIGR02494">
    <property type="entry name" value="PFLE_PFLC"/>
    <property type="match status" value="1"/>
</dbReference>
<dbReference type="InterPro" id="IPR007197">
    <property type="entry name" value="rSAM"/>
</dbReference>
<organism evidence="12 13">
    <name type="scientific">Desulfotalea psychrophila (strain LSv54 / DSM 12343)</name>
    <dbReference type="NCBI Taxonomy" id="177439"/>
    <lineage>
        <taxon>Bacteria</taxon>
        <taxon>Pseudomonadati</taxon>
        <taxon>Thermodesulfobacteriota</taxon>
        <taxon>Desulfobulbia</taxon>
        <taxon>Desulfobulbales</taxon>
        <taxon>Desulfocapsaceae</taxon>
        <taxon>Desulfotalea</taxon>
    </lineage>
</organism>
<dbReference type="eggNOG" id="COG1180">
    <property type="taxonomic scope" value="Bacteria"/>
</dbReference>
<keyword evidence="6" id="KW-0479">Metal-binding</keyword>
<dbReference type="InterPro" id="IPR012839">
    <property type="entry name" value="Organic_radical_activase"/>
</dbReference>
<dbReference type="InterPro" id="IPR001989">
    <property type="entry name" value="Radical_activat_CS"/>
</dbReference>
<dbReference type="PROSITE" id="PS51379">
    <property type="entry name" value="4FE4S_FER_2"/>
    <property type="match status" value="1"/>
</dbReference>
<dbReference type="SUPFAM" id="SSF54862">
    <property type="entry name" value="4Fe-4S ferredoxins"/>
    <property type="match status" value="1"/>
</dbReference>
<comment type="subunit">
    <text evidence="3">Monomer.</text>
</comment>
<dbReference type="EMBL" id="CR522870">
    <property type="protein sequence ID" value="CAG37755.1"/>
    <property type="molecule type" value="Genomic_DNA"/>
</dbReference>
<dbReference type="PROSITE" id="PS01087">
    <property type="entry name" value="RADICAL_ACTIVATING"/>
    <property type="match status" value="1"/>
</dbReference>
<dbReference type="AlphaFoldDB" id="Q6AIS5"/>
<dbReference type="Proteomes" id="UP000000602">
    <property type="component" value="Chromosome"/>
</dbReference>
<keyword evidence="5" id="KW-0949">S-adenosyl-L-methionine</keyword>
<dbReference type="STRING" id="177439.DP3026"/>
<dbReference type="InterPro" id="IPR013785">
    <property type="entry name" value="Aldolase_TIM"/>
</dbReference>
<dbReference type="HOGENOM" id="CLU_058969_0_0_7"/>
<gene>
    <name evidence="12" type="primary">pflC</name>
    <name evidence="12" type="ordered locus">DP3026</name>
</gene>
<dbReference type="KEGG" id="dps:DP3026"/>
<protein>
    <submittedName>
        <fullName evidence="12">Related to pyruvate formate-lyase activating enzyme</fullName>
    </submittedName>
</protein>
<dbReference type="GO" id="GO:0051539">
    <property type="term" value="F:4 iron, 4 sulfur cluster binding"/>
    <property type="evidence" value="ECO:0007669"/>
    <property type="project" value="UniProtKB-KW"/>
</dbReference>
<dbReference type="InterPro" id="IPR058240">
    <property type="entry name" value="rSAM_sf"/>
</dbReference>
<dbReference type="PANTHER" id="PTHR30352:SF4">
    <property type="entry name" value="PYRUVATE FORMATE-LYASE 2-ACTIVATING ENZYME"/>
    <property type="match status" value="1"/>
</dbReference>
<dbReference type="SFLD" id="SFLDG01118">
    <property type="entry name" value="activating_enzymes__group_2"/>
    <property type="match status" value="1"/>
</dbReference>
<sequence length="340" mass="38104">MLWYGDGPRIISIFACSILIYIRGRVSIMSSLLDNKIKGVVFNVQKYSVHDGPGIRTVAFLKGCPLHCKWCCNPESQKHKPELAYNPSKCLGLDKCVRCTEVCTDGAIAEGADGKVVLRREFVSNEQAYADACPSGALNMYGEEMTVKKVVDRVEEDAIFYARSGGGMTLSGGEPFAQAEFALALLREARHRRIKTAVETCGAAKWENIEACVPYLNTIMFDVKSLNEEKHKEFTGVSNKLPLENLRKIREMAPSVPIRARTPIIPGFNDTEEDIKAIVEFLESLPGDPVEYEVLEYHRMGQPKYGYIGRDYELVDATLEPALFDKLKLIADAYKERNFK</sequence>
<dbReference type="InterPro" id="IPR034457">
    <property type="entry name" value="Organic_radical-activating"/>
</dbReference>
<evidence type="ECO:0000256" key="5">
    <source>
        <dbReference type="ARBA" id="ARBA00022691"/>
    </source>
</evidence>
<dbReference type="InterPro" id="IPR017896">
    <property type="entry name" value="4Fe4S_Fe-S-bd"/>
</dbReference>
<evidence type="ECO:0000256" key="2">
    <source>
        <dbReference type="ARBA" id="ARBA00009777"/>
    </source>
</evidence>
<evidence type="ECO:0000256" key="3">
    <source>
        <dbReference type="ARBA" id="ARBA00011245"/>
    </source>
</evidence>
<proteinExistence type="inferred from homology"/>
<evidence type="ECO:0000259" key="11">
    <source>
        <dbReference type="PROSITE" id="PS51918"/>
    </source>
</evidence>
<evidence type="ECO:0000256" key="9">
    <source>
        <dbReference type="ARBA" id="ARBA00023014"/>
    </source>
</evidence>
<dbReference type="PANTHER" id="PTHR30352">
    <property type="entry name" value="PYRUVATE FORMATE-LYASE-ACTIVATING ENZYME"/>
    <property type="match status" value="1"/>
</dbReference>
<dbReference type="Gene3D" id="3.20.20.70">
    <property type="entry name" value="Aldolase class I"/>
    <property type="match status" value="1"/>
</dbReference>
<evidence type="ECO:0000313" key="13">
    <source>
        <dbReference type="Proteomes" id="UP000000602"/>
    </source>
</evidence>
<dbReference type="SUPFAM" id="SSF102114">
    <property type="entry name" value="Radical SAM enzymes"/>
    <property type="match status" value="1"/>
</dbReference>
<keyword evidence="4" id="KW-0004">4Fe-4S</keyword>
<keyword evidence="12" id="KW-0456">Lyase</keyword>
<keyword evidence="12" id="KW-0670">Pyruvate</keyword>
<keyword evidence="8" id="KW-0408">Iron</keyword>
<keyword evidence="7" id="KW-0560">Oxidoreductase</keyword>
<keyword evidence="9" id="KW-0411">Iron-sulfur</keyword>
<dbReference type="InterPro" id="IPR040074">
    <property type="entry name" value="BssD/PflA/YjjW"/>
</dbReference>
<dbReference type="SFLD" id="SFLDS00029">
    <property type="entry name" value="Radical_SAM"/>
    <property type="match status" value="1"/>
</dbReference>
<name>Q6AIS5_DESPS</name>
<evidence type="ECO:0000256" key="6">
    <source>
        <dbReference type="ARBA" id="ARBA00022723"/>
    </source>
</evidence>
<feature type="domain" description="Radical SAM core" evidence="11">
    <location>
        <begin position="50"/>
        <end position="340"/>
    </location>
</feature>
<feature type="domain" description="4Fe-4S ferredoxin-type" evidence="10">
    <location>
        <begin position="81"/>
        <end position="113"/>
    </location>
</feature>
<evidence type="ECO:0000256" key="7">
    <source>
        <dbReference type="ARBA" id="ARBA00023002"/>
    </source>
</evidence>
<comment type="similarity">
    <text evidence="2">Belongs to the organic radical-activating enzymes family.</text>
</comment>
<dbReference type="Pfam" id="PF13353">
    <property type="entry name" value="Fer4_12"/>
    <property type="match status" value="1"/>
</dbReference>
<evidence type="ECO:0000313" key="12">
    <source>
        <dbReference type="EMBL" id="CAG37755.1"/>
    </source>
</evidence>
<reference evidence="13" key="1">
    <citation type="journal article" date="2004" name="Environ. Microbiol.">
        <title>The genome of Desulfotalea psychrophila, a sulfate-reducing bacterium from permanently cold Arctic sediments.</title>
        <authorList>
            <person name="Rabus R."/>
            <person name="Ruepp A."/>
            <person name="Frickey T."/>
            <person name="Rattei T."/>
            <person name="Fartmann B."/>
            <person name="Stark M."/>
            <person name="Bauer M."/>
            <person name="Zibat A."/>
            <person name="Lombardot T."/>
            <person name="Becker I."/>
            <person name="Amann J."/>
            <person name="Gellner K."/>
            <person name="Teeling H."/>
            <person name="Leuschner W.D."/>
            <person name="Gloeckner F.-O."/>
            <person name="Lupas A.N."/>
            <person name="Amann R."/>
            <person name="Klenk H.-P."/>
        </authorList>
    </citation>
    <scope>NUCLEOTIDE SEQUENCE [LARGE SCALE GENOMIC DNA]</scope>
    <source>
        <strain evidence="13">DSM 12343 / LSv54</strain>
    </source>
</reference>
<dbReference type="SFLD" id="SFLDG01066">
    <property type="entry name" value="organic_radical-activating_enz"/>
    <property type="match status" value="1"/>
</dbReference>
<evidence type="ECO:0000256" key="4">
    <source>
        <dbReference type="ARBA" id="ARBA00022485"/>
    </source>
</evidence>